<feature type="compositionally biased region" description="Polar residues" evidence="8">
    <location>
        <begin position="196"/>
        <end position="210"/>
    </location>
</feature>
<comment type="caution">
    <text evidence="10">The sequence shown here is derived from an EMBL/GenBank/DDBJ whole genome shotgun (WGS) entry which is preliminary data.</text>
</comment>
<evidence type="ECO:0000256" key="5">
    <source>
        <dbReference type="ARBA" id="ARBA00022786"/>
    </source>
</evidence>
<dbReference type="PANTHER" id="PTHR24006">
    <property type="entry name" value="UBIQUITIN CARBOXYL-TERMINAL HYDROLASE"/>
    <property type="match status" value="1"/>
</dbReference>
<dbReference type="GO" id="GO:0006508">
    <property type="term" value="P:proteolysis"/>
    <property type="evidence" value="ECO:0007669"/>
    <property type="project" value="UniProtKB-KW"/>
</dbReference>
<dbReference type="GO" id="GO:0030330">
    <property type="term" value="P:DNA damage response, signal transduction by p53 class mediator"/>
    <property type="evidence" value="ECO:0007669"/>
    <property type="project" value="TreeGrafter"/>
</dbReference>
<feature type="region of interest" description="Disordered" evidence="8">
    <location>
        <begin position="117"/>
        <end position="154"/>
    </location>
</feature>
<evidence type="ECO:0000256" key="4">
    <source>
        <dbReference type="ARBA" id="ARBA00022670"/>
    </source>
</evidence>
<evidence type="ECO:0000256" key="3">
    <source>
        <dbReference type="ARBA" id="ARBA00012759"/>
    </source>
</evidence>
<dbReference type="InterPro" id="IPR018200">
    <property type="entry name" value="USP_CS"/>
</dbReference>
<dbReference type="OrthoDB" id="429671at2759"/>
<evidence type="ECO:0000256" key="2">
    <source>
        <dbReference type="ARBA" id="ARBA00005427"/>
    </source>
</evidence>
<evidence type="ECO:0000256" key="7">
    <source>
        <dbReference type="ARBA" id="ARBA00022807"/>
    </source>
</evidence>
<evidence type="ECO:0000313" key="10">
    <source>
        <dbReference type="EMBL" id="KAF6036422.1"/>
    </source>
</evidence>
<dbReference type="AlphaFoldDB" id="A0A7J7KCP0"/>
<dbReference type="Gene3D" id="3.90.70.10">
    <property type="entry name" value="Cysteine proteinases"/>
    <property type="match status" value="1"/>
</dbReference>
<keyword evidence="7" id="KW-0788">Thiol protease</keyword>
<dbReference type="PANTHER" id="PTHR24006:SF687">
    <property type="entry name" value="UBIQUITIN CARBOXYL-TERMINAL HYDROLASE 10"/>
    <property type="match status" value="1"/>
</dbReference>
<keyword evidence="5" id="KW-0833">Ubl conjugation pathway</keyword>
<dbReference type="InterPro" id="IPR001394">
    <property type="entry name" value="Peptidase_C19_UCH"/>
</dbReference>
<dbReference type="Pfam" id="PF00443">
    <property type="entry name" value="UCH"/>
    <property type="match status" value="1"/>
</dbReference>
<dbReference type="SUPFAM" id="SSF54001">
    <property type="entry name" value="Cysteine proteinases"/>
    <property type="match status" value="1"/>
</dbReference>
<dbReference type="GO" id="GO:0016579">
    <property type="term" value="P:protein deubiquitination"/>
    <property type="evidence" value="ECO:0007669"/>
    <property type="project" value="InterPro"/>
</dbReference>
<name>A0A7J7KCP0_BUGNE</name>
<dbReference type="InterPro" id="IPR028889">
    <property type="entry name" value="USP"/>
</dbReference>
<dbReference type="EC" id="3.4.19.12" evidence="3"/>
<dbReference type="GO" id="GO:0010506">
    <property type="term" value="P:regulation of autophagy"/>
    <property type="evidence" value="ECO:0007669"/>
    <property type="project" value="TreeGrafter"/>
</dbReference>
<sequence>MPPFPVAVPRFVNSSTGFFPSNGHAPQLPMSGYRPPMTVAPYPMFSPANYFPVPFTTVASFTTAAPAAIRRDNSGTYSSGTAYINNQPAPRILQREPSEPAPLLPAPAVTPVIQPVTAPANTTFPGRPQSPSQGRHTKSRRSSQGTIVPKRHSQGLINLDSFSFGFTGSDGESEEVSKILTKRKSSVQMPLYGSRGRNTGKPTEFFSTKKNGSRRNVTKAEVKVSQQEKAEVKVSQQEKAEVKVSQQEKAEVKVSQQEKAEVKVSQQENRTVAAASPYKTPSTPLAPPTAVLAISSSPPVTPVAVSQTESAPSEKPAAADAKPEPSAGTPKTMSFPTPTRSWASVLGNSTPSPATKSSEQPADVQKAEPLPQVNGDVVSEHAILSNYQLNHTVVNIQVRRLVNQANWCYVNSILQSLLACPPFYQLLKSLPAYPPLGRQGPVTPVLDAMVEFVNQFETVEDKKKNNKKDLKHGASFEPVSVYNVLDKLKTSENTFQRGKQEDAEEFLTCLLNKLHEEIGALLRHGKSSPVPTQLIDFAVSQMNGHGNEASSSEGEEDGEWLQVGHRNKAIPTASNVDKTSTPISKIFGGLLRSSLSTGGKNTDSAVLEPFFTVPLNVQTTSGNTIEDALKDFVSKEIIDGYTCPKTKTLLDAHRKLTFELLPPILIVHLKCFVYDIDGGSQKVLHSLRFSETLEFESELMSSQKRPLPLEQRKYKLFAVVYHSGAKTTGGHYHTDVFHNGTQSWVKFDDNSTKVIAPEDVLDFRHPCVPYLLYYKRSDMMQSSTSSKLRC</sequence>
<evidence type="ECO:0000313" key="11">
    <source>
        <dbReference type="Proteomes" id="UP000593567"/>
    </source>
</evidence>
<accession>A0A7J7KCP0</accession>
<feature type="region of interest" description="Disordered" evidence="8">
    <location>
        <begin position="190"/>
        <end position="213"/>
    </location>
</feature>
<dbReference type="GO" id="GO:0005829">
    <property type="term" value="C:cytosol"/>
    <property type="evidence" value="ECO:0007669"/>
    <property type="project" value="TreeGrafter"/>
</dbReference>
<dbReference type="InterPro" id="IPR038765">
    <property type="entry name" value="Papain-like_cys_pep_sf"/>
</dbReference>
<feature type="compositionally biased region" description="Low complexity" evidence="8">
    <location>
        <begin position="300"/>
        <end position="327"/>
    </location>
</feature>
<dbReference type="EMBL" id="VXIV02000725">
    <property type="protein sequence ID" value="KAF6036422.1"/>
    <property type="molecule type" value="Genomic_DNA"/>
</dbReference>
<protein>
    <recommendedName>
        <fullName evidence="3">ubiquitinyl hydrolase 1</fullName>
        <ecNumber evidence="3">3.4.19.12</ecNumber>
    </recommendedName>
</protein>
<dbReference type="InterPro" id="IPR050164">
    <property type="entry name" value="Peptidase_C19"/>
</dbReference>
<feature type="region of interest" description="Disordered" evidence="8">
    <location>
        <begin position="300"/>
        <end position="366"/>
    </location>
</feature>
<keyword evidence="6" id="KW-0378">Hydrolase</keyword>
<evidence type="ECO:0000259" key="9">
    <source>
        <dbReference type="PROSITE" id="PS50235"/>
    </source>
</evidence>
<evidence type="ECO:0000256" key="8">
    <source>
        <dbReference type="SAM" id="MobiDB-lite"/>
    </source>
</evidence>
<reference evidence="10" key="1">
    <citation type="submission" date="2020-06" db="EMBL/GenBank/DDBJ databases">
        <title>Draft genome of Bugula neritina, a colonial animal packing powerful symbionts and potential medicines.</title>
        <authorList>
            <person name="Rayko M."/>
        </authorList>
    </citation>
    <scope>NUCLEOTIDE SEQUENCE [LARGE SCALE GENOMIC DNA]</scope>
    <source>
        <strain evidence="10">Kwan_BN1</strain>
    </source>
</reference>
<dbReference type="GO" id="GO:0004843">
    <property type="term" value="F:cysteine-type deubiquitinase activity"/>
    <property type="evidence" value="ECO:0007669"/>
    <property type="project" value="UniProtKB-EC"/>
</dbReference>
<dbReference type="PROSITE" id="PS00973">
    <property type="entry name" value="USP_2"/>
    <property type="match status" value="1"/>
</dbReference>
<dbReference type="Proteomes" id="UP000593567">
    <property type="component" value="Unassembled WGS sequence"/>
</dbReference>
<dbReference type="CDD" id="cd02257">
    <property type="entry name" value="Peptidase_C19"/>
    <property type="match status" value="1"/>
</dbReference>
<keyword evidence="4" id="KW-0645">Protease</keyword>
<feature type="compositionally biased region" description="Polar residues" evidence="8">
    <location>
        <begin position="329"/>
        <end position="360"/>
    </location>
</feature>
<evidence type="ECO:0000256" key="6">
    <source>
        <dbReference type="ARBA" id="ARBA00022801"/>
    </source>
</evidence>
<gene>
    <name evidence="10" type="ORF">EB796_005266</name>
</gene>
<dbReference type="PROSITE" id="PS50235">
    <property type="entry name" value="USP_3"/>
    <property type="match status" value="1"/>
</dbReference>
<feature type="domain" description="USP" evidence="9">
    <location>
        <begin position="399"/>
        <end position="777"/>
    </location>
</feature>
<evidence type="ECO:0000256" key="1">
    <source>
        <dbReference type="ARBA" id="ARBA00000707"/>
    </source>
</evidence>
<comment type="similarity">
    <text evidence="2">Belongs to the peptidase C19 family. USP10 subfamily.</text>
</comment>
<organism evidence="10 11">
    <name type="scientific">Bugula neritina</name>
    <name type="common">Brown bryozoan</name>
    <name type="synonym">Sertularia neritina</name>
    <dbReference type="NCBI Taxonomy" id="10212"/>
    <lineage>
        <taxon>Eukaryota</taxon>
        <taxon>Metazoa</taxon>
        <taxon>Spiralia</taxon>
        <taxon>Lophotrochozoa</taxon>
        <taxon>Bryozoa</taxon>
        <taxon>Gymnolaemata</taxon>
        <taxon>Cheilostomatida</taxon>
        <taxon>Flustrina</taxon>
        <taxon>Buguloidea</taxon>
        <taxon>Bugulidae</taxon>
        <taxon>Bugula</taxon>
    </lineage>
</organism>
<dbReference type="GO" id="GO:0005634">
    <property type="term" value="C:nucleus"/>
    <property type="evidence" value="ECO:0007669"/>
    <property type="project" value="TreeGrafter"/>
</dbReference>
<feature type="compositionally biased region" description="Polar residues" evidence="8">
    <location>
        <begin position="119"/>
        <end position="134"/>
    </location>
</feature>
<proteinExistence type="inferred from homology"/>
<feature type="region of interest" description="Disordered" evidence="8">
    <location>
        <begin position="265"/>
        <end position="284"/>
    </location>
</feature>
<keyword evidence="11" id="KW-1185">Reference proteome</keyword>
<comment type="catalytic activity">
    <reaction evidence="1">
        <text>Thiol-dependent hydrolysis of ester, thioester, amide, peptide and isopeptide bonds formed by the C-terminal Gly of ubiquitin (a 76-residue protein attached to proteins as an intracellular targeting signal).</text>
        <dbReference type="EC" id="3.4.19.12"/>
    </reaction>
</comment>